<dbReference type="Proteomes" id="UP000606721">
    <property type="component" value="Unassembled WGS sequence"/>
</dbReference>
<comment type="caution">
    <text evidence="1">The sequence shown here is derived from an EMBL/GenBank/DDBJ whole genome shotgun (WGS) entry which is preliminary data.</text>
</comment>
<evidence type="ECO:0008006" key="3">
    <source>
        <dbReference type="Google" id="ProtNLM"/>
    </source>
</evidence>
<gene>
    <name evidence="1" type="ORF">H6F99_25820</name>
</gene>
<dbReference type="RefSeq" id="WP_190384652.1">
    <property type="nucleotide sequence ID" value="NZ_JACJQT010000136.1"/>
</dbReference>
<evidence type="ECO:0000313" key="2">
    <source>
        <dbReference type="Proteomes" id="UP000606721"/>
    </source>
</evidence>
<accession>A0ABR8C3E0</accession>
<dbReference type="EMBL" id="JACJQT010000136">
    <property type="protein sequence ID" value="MBD2281552.1"/>
    <property type="molecule type" value="Genomic_DNA"/>
</dbReference>
<organism evidence="1 2">
    <name type="scientific">Aphanizomenon flos-aquae FACHB-1040</name>
    <dbReference type="NCBI Taxonomy" id="2692887"/>
    <lineage>
        <taxon>Bacteria</taxon>
        <taxon>Bacillati</taxon>
        <taxon>Cyanobacteriota</taxon>
        <taxon>Cyanophyceae</taxon>
        <taxon>Nostocales</taxon>
        <taxon>Aphanizomenonaceae</taxon>
        <taxon>Aphanizomenon</taxon>
    </lineage>
</organism>
<name>A0ABR8C3E0_APHFL</name>
<evidence type="ECO:0000313" key="1">
    <source>
        <dbReference type="EMBL" id="MBD2281552.1"/>
    </source>
</evidence>
<protein>
    <recommendedName>
        <fullName evidence="3">TIGR02646 family protein</fullName>
    </recommendedName>
</protein>
<sequence>MRWIKKNNEPHKLINWRIRNASDINFNYDLMRQDKDVTKAVTESLVEEQGWLCAYSGIRIKGYEKLEVNGTTYDKCDCHIDHVKAQDYCSAEETVSYTNMVASYPGPNAKHKTPFAGEQKGNWPNYITGEQALFVSPLDQSCENRFLFNLKGEIKHKPGDTAAETTIDKLGLNDDELKKLRKGAIQGTIGLKNNLAIKDARNRLRKLQSQQEGRLEPFCFVLIQALEIHIKRLEYIAASKNKK</sequence>
<keyword evidence="2" id="KW-1185">Reference proteome</keyword>
<proteinExistence type="predicted"/>
<reference evidence="1 2" key="1">
    <citation type="journal article" date="2020" name="ISME J.">
        <title>Comparative genomics reveals insights into cyanobacterial evolution and habitat adaptation.</title>
        <authorList>
            <person name="Chen M.Y."/>
            <person name="Teng W.K."/>
            <person name="Zhao L."/>
            <person name="Hu C.X."/>
            <person name="Zhou Y.K."/>
            <person name="Han B.P."/>
            <person name="Song L.R."/>
            <person name="Shu W.S."/>
        </authorList>
    </citation>
    <scope>NUCLEOTIDE SEQUENCE [LARGE SCALE GENOMIC DNA]</scope>
    <source>
        <strain evidence="1 2">FACHB-1040</strain>
    </source>
</reference>